<feature type="transmembrane region" description="Helical" evidence="7">
    <location>
        <begin position="190"/>
        <end position="207"/>
    </location>
</feature>
<evidence type="ECO:0000256" key="1">
    <source>
        <dbReference type="ARBA" id="ARBA00004554"/>
    </source>
</evidence>
<feature type="transmembrane region" description="Helical" evidence="7">
    <location>
        <begin position="339"/>
        <end position="360"/>
    </location>
</feature>
<dbReference type="PANTHER" id="PTHR10332">
    <property type="entry name" value="EQUILIBRATIVE NUCLEOSIDE TRANSPORTER"/>
    <property type="match status" value="1"/>
</dbReference>
<feature type="transmembrane region" description="Helical" evidence="7">
    <location>
        <begin position="442"/>
        <end position="462"/>
    </location>
</feature>
<feature type="transmembrane region" description="Helical" evidence="7">
    <location>
        <begin position="91"/>
        <end position="109"/>
    </location>
</feature>
<evidence type="ECO:0000256" key="5">
    <source>
        <dbReference type="ARBA" id="ARBA00022989"/>
    </source>
</evidence>
<dbReference type="NCBIfam" id="TIGR00939">
    <property type="entry name" value="2a57"/>
    <property type="match status" value="1"/>
</dbReference>
<evidence type="ECO:0000256" key="7">
    <source>
        <dbReference type="SAM" id="Phobius"/>
    </source>
</evidence>
<feature type="transmembrane region" description="Helical" evidence="7">
    <location>
        <begin position="372"/>
        <end position="394"/>
    </location>
</feature>
<organism evidence="8 9">
    <name type="scientific">Phrynocephalus forsythii</name>
    <dbReference type="NCBI Taxonomy" id="171643"/>
    <lineage>
        <taxon>Eukaryota</taxon>
        <taxon>Metazoa</taxon>
        <taxon>Chordata</taxon>
        <taxon>Craniata</taxon>
        <taxon>Vertebrata</taxon>
        <taxon>Euteleostomi</taxon>
        <taxon>Lepidosauria</taxon>
        <taxon>Squamata</taxon>
        <taxon>Bifurcata</taxon>
        <taxon>Unidentata</taxon>
        <taxon>Episquamata</taxon>
        <taxon>Toxicofera</taxon>
        <taxon>Iguania</taxon>
        <taxon>Acrodonta</taxon>
        <taxon>Agamidae</taxon>
        <taxon>Agaminae</taxon>
        <taxon>Phrynocephalus</taxon>
    </lineage>
</organism>
<dbReference type="InterPro" id="IPR034764">
    <property type="entry name" value="ENT1/ENT2"/>
</dbReference>
<feature type="transmembrane region" description="Helical" evidence="7">
    <location>
        <begin position="148"/>
        <end position="178"/>
    </location>
</feature>
<dbReference type="Proteomes" id="UP001142489">
    <property type="component" value="Unassembled WGS sequence"/>
</dbReference>
<dbReference type="SUPFAM" id="SSF103473">
    <property type="entry name" value="MFS general substrate transporter"/>
    <property type="match status" value="1"/>
</dbReference>
<proteinExistence type="inferred from homology"/>
<dbReference type="GO" id="GO:0016323">
    <property type="term" value="C:basolateral plasma membrane"/>
    <property type="evidence" value="ECO:0007669"/>
    <property type="project" value="UniProtKB-SubCell"/>
</dbReference>
<evidence type="ECO:0000313" key="9">
    <source>
        <dbReference type="Proteomes" id="UP001142489"/>
    </source>
</evidence>
<accession>A0A9Q0Y2T6</accession>
<dbReference type="AlphaFoldDB" id="A0A9Q0Y2T6"/>
<evidence type="ECO:0000256" key="6">
    <source>
        <dbReference type="ARBA" id="ARBA00023136"/>
    </source>
</evidence>
<keyword evidence="3" id="KW-0813">Transport</keyword>
<feature type="transmembrane region" description="Helical" evidence="7">
    <location>
        <begin position="12"/>
        <end position="38"/>
    </location>
</feature>
<keyword evidence="9" id="KW-1185">Reference proteome</keyword>
<protein>
    <recommendedName>
        <fullName evidence="10">Equilibrative nucleoside transporter 1</fullName>
    </recommendedName>
</protein>
<feature type="transmembrane region" description="Helical" evidence="7">
    <location>
        <begin position="121"/>
        <end position="142"/>
    </location>
</feature>
<keyword evidence="4 7" id="KW-0812">Transmembrane</keyword>
<dbReference type="Pfam" id="PF01733">
    <property type="entry name" value="Nucleoside_tran"/>
    <property type="match status" value="1"/>
</dbReference>
<name>A0A9Q0Y2T6_9SAUR</name>
<evidence type="ECO:0000256" key="2">
    <source>
        <dbReference type="ARBA" id="ARBA00007965"/>
    </source>
</evidence>
<dbReference type="GO" id="GO:0015213">
    <property type="term" value="F:uridine transmembrane transporter activity"/>
    <property type="evidence" value="ECO:0007669"/>
    <property type="project" value="UniProtKB-ARBA"/>
</dbReference>
<dbReference type="PRINTS" id="PR01130">
    <property type="entry name" value="DERENTRNSPRT"/>
</dbReference>
<comment type="caution">
    <text evidence="8">The sequence shown here is derived from an EMBL/GenBank/DDBJ whole genome shotgun (WGS) entry which is preliminary data.</text>
</comment>
<keyword evidence="5 7" id="KW-1133">Transmembrane helix</keyword>
<dbReference type="InterPro" id="IPR036259">
    <property type="entry name" value="MFS_trans_sf"/>
</dbReference>
<evidence type="ECO:0008006" key="10">
    <source>
        <dbReference type="Google" id="ProtNLM"/>
    </source>
</evidence>
<gene>
    <name evidence="8" type="ORF">JRQ81_004225</name>
</gene>
<sequence>MTGSSPPDRYKAVWLIFFILGLGTLLPWNFFMTATLYFTNRLRDLNVTEEKNVPPTSTSSYENAHISHANMTATGKQDIHRSHLQAIFDNVMTLCAMLPLLIFTCLNSFIHQRIPQQVRILCSLIAIFLVFLVTAVLVKISIEPLPFFIVTMVKIVFINSFGAILQGSLFGLAGLLPVSYTAPIMSGQGLAGTFAALAMICAIASGSKLEDSAFGYFITACVVILLAIGSYIMLPRLDFFRYYSMKDKTEYRVHESNYEMEIKVDLIKKGEVNGVELKPSVNGVSHAPNHNPSVFSIFRKIWVMAVSVCLVFTVTIGVFPAVTVAVKSTIAGQTIWDKYFTPVSCFLMFNVFDWAGRSLTAVCMWPGKESRLLPLMVVLRVVFIPLFMLCNVQPRKNLPVIFAHDAWYIVFMILFSLSNGYLASLCMCFGPKKVQPHEAETAGAIMAFFLSLGLALGAIFSFPLKYII</sequence>
<dbReference type="EMBL" id="JAPFRF010000002">
    <property type="protein sequence ID" value="KAJ7340938.1"/>
    <property type="molecule type" value="Genomic_DNA"/>
</dbReference>
<comment type="subcellular location">
    <subcellularLocation>
        <location evidence="1">Basolateral cell membrane</location>
        <topology evidence="1">Multi-pass membrane protein</topology>
    </subcellularLocation>
</comment>
<feature type="transmembrane region" description="Helical" evidence="7">
    <location>
        <begin position="406"/>
        <end position="430"/>
    </location>
</feature>
<evidence type="ECO:0000256" key="3">
    <source>
        <dbReference type="ARBA" id="ARBA00022448"/>
    </source>
</evidence>
<keyword evidence="6 7" id="KW-0472">Membrane</keyword>
<evidence type="ECO:0000256" key="4">
    <source>
        <dbReference type="ARBA" id="ARBA00022692"/>
    </source>
</evidence>
<dbReference type="OrthoDB" id="46396at2759"/>
<feature type="transmembrane region" description="Helical" evidence="7">
    <location>
        <begin position="301"/>
        <end position="319"/>
    </location>
</feature>
<dbReference type="PANTHER" id="PTHR10332:SF9">
    <property type="entry name" value="EQUILIBRATIVE NUCLEOSIDE TRANSPORTER 1"/>
    <property type="match status" value="1"/>
</dbReference>
<dbReference type="InterPro" id="IPR002259">
    <property type="entry name" value="Eqnu_transpt"/>
</dbReference>
<comment type="similarity">
    <text evidence="2">Belongs to the SLC29A/ENT transporter (TC 2.A.57) family.</text>
</comment>
<reference evidence="8" key="1">
    <citation type="journal article" date="2023" name="DNA Res.">
        <title>Chromosome-level genome assembly of Phrynocephalus forsythii using third-generation DNA sequencing and Hi-C analysis.</title>
        <authorList>
            <person name="Qi Y."/>
            <person name="Zhao W."/>
            <person name="Zhao Y."/>
            <person name="Niu C."/>
            <person name="Cao S."/>
            <person name="Zhang Y."/>
        </authorList>
    </citation>
    <scope>NUCLEOTIDE SEQUENCE</scope>
    <source>
        <tissue evidence="8">Muscle</tissue>
    </source>
</reference>
<feature type="transmembrane region" description="Helical" evidence="7">
    <location>
        <begin position="213"/>
        <end position="234"/>
    </location>
</feature>
<dbReference type="PIRSF" id="PIRSF016379">
    <property type="entry name" value="ENT"/>
    <property type="match status" value="1"/>
</dbReference>
<evidence type="ECO:0000313" key="8">
    <source>
        <dbReference type="EMBL" id="KAJ7340938.1"/>
    </source>
</evidence>